<gene>
    <name evidence="5" type="ORF">TSACC_3240</name>
</gene>
<dbReference type="FunCoup" id="A0A146GFD6">
    <property type="interactions" value="234"/>
</dbReference>
<keyword evidence="6" id="KW-1185">Reference proteome</keyword>
<dbReference type="Proteomes" id="UP000076023">
    <property type="component" value="Unassembled WGS sequence"/>
</dbReference>
<dbReference type="EMBL" id="BDCO01000003">
    <property type="protein sequence ID" value="GAT35176.1"/>
    <property type="molecule type" value="Genomic_DNA"/>
</dbReference>
<evidence type="ECO:0000259" key="4">
    <source>
        <dbReference type="Pfam" id="PF03328"/>
    </source>
</evidence>
<dbReference type="Gene3D" id="3.20.20.60">
    <property type="entry name" value="Phosphoenolpyruvate-binding domains"/>
    <property type="match status" value="1"/>
</dbReference>
<accession>A0A146GFD6</accession>
<reference evidence="6" key="1">
    <citation type="journal article" date="2017" name="Genome Announc.">
        <title>Draft Genome Sequence of Terrimicrobium sacchariphilum NM-5T, a Facultative Anaerobic Soil Bacterium of the Class Spartobacteria.</title>
        <authorList>
            <person name="Qiu Y.L."/>
            <person name="Tourlousse D.M."/>
            <person name="Matsuura N."/>
            <person name="Ohashi A."/>
            <person name="Sekiguchi Y."/>
        </authorList>
    </citation>
    <scope>NUCLEOTIDE SEQUENCE [LARGE SCALE GENOMIC DNA]</scope>
    <source>
        <strain evidence="6">NM-5</strain>
    </source>
</reference>
<proteinExistence type="inferred from homology"/>
<name>A0A146GFD6_TERSA</name>
<evidence type="ECO:0000313" key="6">
    <source>
        <dbReference type="Proteomes" id="UP000076023"/>
    </source>
</evidence>
<dbReference type="OrthoDB" id="86160at2"/>
<dbReference type="GO" id="GO:0005737">
    <property type="term" value="C:cytoplasm"/>
    <property type="evidence" value="ECO:0007669"/>
    <property type="project" value="TreeGrafter"/>
</dbReference>
<keyword evidence="3" id="KW-0456">Lyase</keyword>
<dbReference type="InterPro" id="IPR040442">
    <property type="entry name" value="Pyrv_kinase-like_dom_sf"/>
</dbReference>
<evidence type="ECO:0000256" key="3">
    <source>
        <dbReference type="ARBA" id="ARBA00023239"/>
    </source>
</evidence>
<dbReference type="GO" id="GO:0046872">
    <property type="term" value="F:metal ion binding"/>
    <property type="evidence" value="ECO:0007669"/>
    <property type="project" value="UniProtKB-KW"/>
</dbReference>
<dbReference type="AlphaFoldDB" id="A0A146GFD6"/>
<dbReference type="InParanoid" id="A0A146GFD6"/>
<dbReference type="PANTHER" id="PTHR30502:SF0">
    <property type="entry name" value="PHOSPHOENOLPYRUVATE CARBOXYLASE FAMILY PROTEIN"/>
    <property type="match status" value="1"/>
</dbReference>
<feature type="domain" description="HpcH/HpaI aldolase/citrate lyase" evidence="4">
    <location>
        <begin position="17"/>
        <end position="236"/>
    </location>
</feature>
<dbReference type="InterPro" id="IPR015813">
    <property type="entry name" value="Pyrv/PenolPyrv_kinase-like_dom"/>
</dbReference>
<organism evidence="5 6">
    <name type="scientific">Terrimicrobium sacchariphilum</name>
    <dbReference type="NCBI Taxonomy" id="690879"/>
    <lineage>
        <taxon>Bacteria</taxon>
        <taxon>Pseudomonadati</taxon>
        <taxon>Verrucomicrobiota</taxon>
        <taxon>Terrimicrobiia</taxon>
        <taxon>Terrimicrobiales</taxon>
        <taxon>Terrimicrobiaceae</taxon>
        <taxon>Terrimicrobium</taxon>
    </lineage>
</organism>
<comment type="similarity">
    <text evidence="1">Belongs to the HpcH/HpaI aldolase family.</text>
</comment>
<keyword evidence="2" id="KW-0479">Metal-binding</keyword>
<dbReference type="InterPro" id="IPR005000">
    <property type="entry name" value="Aldolase/citrate-lyase_domain"/>
</dbReference>
<dbReference type="PANTHER" id="PTHR30502">
    <property type="entry name" value="2-KETO-3-DEOXY-L-RHAMNONATE ALDOLASE"/>
    <property type="match status" value="1"/>
</dbReference>
<sequence>MKTPLASLLEAGPSALGTWISLGDPVVTEMASEFGFDWLLIDLEHGGFTEAAVLGNLQAVRHPATSPIVRVPKLDPALIARMLDRGAHGVMVPHISSPDEARALVSATRYTPHGERGYSRTVRAYGYGRRIPEDAASYRCVVMAQIENLAGVNHVEEIAAVDGVDVLFVGPADLTHDLAVRGAADRYEASLLRVACAAREHGKAAGILARNLKDIPHLKAIGYRVFALDSDIGLLRKGYECTVEARNLL</sequence>
<protein>
    <submittedName>
        <fullName evidence="5">2-dehydro-3-deoxyglucarate aldolase/4-hydroxy-2-oxoheptanedioate aldolase</fullName>
    </submittedName>
</protein>
<dbReference type="RefSeq" id="WP_075081011.1">
    <property type="nucleotide sequence ID" value="NZ_BDCO01000003.1"/>
</dbReference>
<evidence type="ECO:0000256" key="1">
    <source>
        <dbReference type="ARBA" id="ARBA00005568"/>
    </source>
</evidence>
<dbReference type="SUPFAM" id="SSF51621">
    <property type="entry name" value="Phosphoenolpyruvate/pyruvate domain"/>
    <property type="match status" value="1"/>
</dbReference>
<comment type="caution">
    <text evidence="5">The sequence shown here is derived from an EMBL/GenBank/DDBJ whole genome shotgun (WGS) entry which is preliminary data.</text>
</comment>
<evidence type="ECO:0000256" key="2">
    <source>
        <dbReference type="ARBA" id="ARBA00022723"/>
    </source>
</evidence>
<dbReference type="STRING" id="690879.TSACC_3240"/>
<dbReference type="Pfam" id="PF03328">
    <property type="entry name" value="HpcH_HpaI"/>
    <property type="match status" value="1"/>
</dbReference>
<dbReference type="InterPro" id="IPR050251">
    <property type="entry name" value="HpcH-HpaI_aldolase"/>
</dbReference>
<dbReference type="GO" id="GO:0016832">
    <property type="term" value="F:aldehyde-lyase activity"/>
    <property type="evidence" value="ECO:0007669"/>
    <property type="project" value="TreeGrafter"/>
</dbReference>
<evidence type="ECO:0000313" key="5">
    <source>
        <dbReference type="EMBL" id="GAT35176.1"/>
    </source>
</evidence>